<sequence length="121" mass="12932">PGTPRTPQATRFASTDSPAPQQRRSRRSLTSPTQRRSVQTREPWEAARASSRSAAVATSAGLSAGATGHRCSMAAAAGEGGGRGRRVLPSAVDRRDGRGRNENSASRVPHRRSPRPHLEQK</sequence>
<comment type="caution">
    <text evidence="2">The sequence shown here is derived from an EMBL/GenBank/DDBJ whole genome shotgun (WGS) entry which is preliminary data.</text>
</comment>
<reference evidence="2" key="1">
    <citation type="submission" date="2023-10" db="EMBL/GenBank/DDBJ databases">
        <authorList>
            <person name="Chen Y."/>
            <person name="Shah S."/>
            <person name="Dougan E. K."/>
            <person name="Thang M."/>
            <person name="Chan C."/>
        </authorList>
    </citation>
    <scope>NUCLEOTIDE SEQUENCE [LARGE SCALE GENOMIC DNA]</scope>
</reference>
<name>A0ABN9RTT7_9DINO</name>
<feature type="compositionally biased region" description="Polar residues" evidence="1">
    <location>
        <begin position="1"/>
        <end position="20"/>
    </location>
</feature>
<dbReference type="EMBL" id="CAUYUJ010007977">
    <property type="protein sequence ID" value="CAK0822498.1"/>
    <property type="molecule type" value="Genomic_DNA"/>
</dbReference>
<protein>
    <submittedName>
        <fullName evidence="2">Uncharacterized protein</fullName>
    </submittedName>
</protein>
<feature type="compositionally biased region" description="Basic and acidic residues" evidence="1">
    <location>
        <begin position="92"/>
        <end position="101"/>
    </location>
</feature>
<evidence type="ECO:0000256" key="1">
    <source>
        <dbReference type="SAM" id="MobiDB-lite"/>
    </source>
</evidence>
<organism evidence="2 3">
    <name type="scientific">Prorocentrum cordatum</name>
    <dbReference type="NCBI Taxonomy" id="2364126"/>
    <lineage>
        <taxon>Eukaryota</taxon>
        <taxon>Sar</taxon>
        <taxon>Alveolata</taxon>
        <taxon>Dinophyceae</taxon>
        <taxon>Prorocentrales</taxon>
        <taxon>Prorocentraceae</taxon>
        <taxon>Prorocentrum</taxon>
    </lineage>
</organism>
<feature type="region of interest" description="Disordered" evidence="1">
    <location>
        <begin position="1"/>
        <end position="121"/>
    </location>
</feature>
<accession>A0ABN9RTT7</accession>
<feature type="non-terminal residue" evidence="2">
    <location>
        <position position="121"/>
    </location>
</feature>
<evidence type="ECO:0000313" key="3">
    <source>
        <dbReference type="Proteomes" id="UP001189429"/>
    </source>
</evidence>
<gene>
    <name evidence="2" type="ORF">PCOR1329_LOCUS23513</name>
</gene>
<dbReference type="Proteomes" id="UP001189429">
    <property type="component" value="Unassembled WGS sequence"/>
</dbReference>
<feature type="non-terminal residue" evidence="2">
    <location>
        <position position="1"/>
    </location>
</feature>
<proteinExistence type="predicted"/>
<evidence type="ECO:0000313" key="2">
    <source>
        <dbReference type="EMBL" id="CAK0822498.1"/>
    </source>
</evidence>
<keyword evidence="3" id="KW-1185">Reference proteome</keyword>
<feature type="compositionally biased region" description="Low complexity" evidence="1">
    <location>
        <begin position="46"/>
        <end position="68"/>
    </location>
</feature>